<protein>
    <submittedName>
        <fullName evidence="2">Uncharacterized protein</fullName>
    </submittedName>
</protein>
<dbReference type="AlphaFoldDB" id="X0XAW9"/>
<sequence>MSANPAADDGERIGLSDELNGLDKPTLSNQGDIALGIHAGRACQDTGGPLPLIPHKSLASRPLGNSEPLFWILYRDGVAEKVPEGQCHSLG</sequence>
<feature type="region of interest" description="Disordered" evidence="1">
    <location>
        <begin position="1"/>
        <end position="25"/>
    </location>
</feature>
<dbReference type="EMBL" id="BARS01030462">
    <property type="protein sequence ID" value="GAG22091.1"/>
    <property type="molecule type" value="Genomic_DNA"/>
</dbReference>
<proteinExistence type="predicted"/>
<accession>X0XAW9</accession>
<name>X0XAW9_9ZZZZ</name>
<evidence type="ECO:0000256" key="1">
    <source>
        <dbReference type="SAM" id="MobiDB-lite"/>
    </source>
</evidence>
<feature type="non-terminal residue" evidence="2">
    <location>
        <position position="91"/>
    </location>
</feature>
<comment type="caution">
    <text evidence="2">The sequence shown here is derived from an EMBL/GenBank/DDBJ whole genome shotgun (WGS) entry which is preliminary data.</text>
</comment>
<organism evidence="2">
    <name type="scientific">marine sediment metagenome</name>
    <dbReference type="NCBI Taxonomy" id="412755"/>
    <lineage>
        <taxon>unclassified sequences</taxon>
        <taxon>metagenomes</taxon>
        <taxon>ecological metagenomes</taxon>
    </lineage>
</organism>
<gene>
    <name evidence="2" type="ORF">S01H1_47509</name>
</gene>
<reference evidence="2" key="1">
    <citation type="journal article" date="2014" name="Front. Microbiol.">
        <title>High frequency of phylogenetically diverse reductive dehalogenase-homologous genes in deep subseafloor sedimentary metagenomes.</title>
        <authorList>
            <person name="Kawai M."/>
            <person name="Futagami T."/>
            <person name="Toyoda A."/>
            <person name="Takaki Y."/>
            <person name="Nishi S."/>
            <person name="Hori S."/>
            <person name="Arai W."/>
            <person name="Tsubouchi T."/>
            <person name="Morono Y."/>
            <person name="Uchiyama I."/>
            <person name="Ito T."/>
            <person name="Fujiyama A."/>
            <person name="Inagaki F."/>
            <person name="Takami H."/>
        </authorList>
    </citation>
    <scope>NUCLEOTIDE SEQUENCE</scope>
    <source>
        <strain evidence="2">Expedition CK06-06</strain>
    </source>
</reference>
<evidence type="ECO:0000313" key="2">
    <source>
        <dbReference type="EMBL" id="GAG22091.1"/>
    </source>
</evidence>